<accession>A0A1B1KH42</accession>
<dbReference type="Pfam" id="PF12146">
    <property type="entry name" value="Hydrolase_4"/>
    <property type="match status" value="1"/>
</dbReference>
<dbReference type="InterPro" id="IPR050261">
    <property type="entry name" value="FrsA_esterase"/>
</dbReference>
<evidence type="ECO:0000313" key="4">
    <source>
        <dbReference type="EMBL" id="ANS31926.1"/>
    </source>
</evidence>
<evidence type="ECO:0000259" key="3">
    <source>
        <dbReference type="Pfam" id="PF12146"/>
    </source>
</evidence>
<dbReference type="SUPFAM" id="SSF53474">
    <property type="entry name" value="alpha/beta-Hydrolases"/>
    <property type="match status" value="1"/>
</dbReference>
<comment type="similarity">
    <text evidence="1">Belongs to the AB hydrolase superfamily.</text>
</comment>
<proteinExistence type="inferred from homology"/>
<evidence type="ECO:0000256" key="1">
    <source>
        <dbReference type="ARBA" id="ARBA00008645"/>
    </source>
</evidence>
<dbReference type="RefSeq" id="WP_155773084.1">
    <property type="nucleotide sequence ID" value="NZ_CP009112.1"/>
</dbReference>
<sequence length="383" mass="41928">MTARSSSTLVVDDFRYPGDIGRTDVDAAATTAAQRQFSLHRLLAYGVEAGDALRLMDLAAEGNSWRGSALALADQLLVRADDADLPRTVRSQADLFARASALQRISQVMDLDNTPDRRATYLAAAANFATARAHDRRYEHVVIDTVGGPVAAWVITPETEGPHPVVLVHGGVDGWSMDWEGTALPLVEEGFVAVVLDGPGQGETRFVHQHYLTPHWLASYEQVCDYLVHRAAGMPVAAVGNSMAGALVVLIASRYPIFSAVCSNGPVISMASTLVRRSYARKLGTFCGEASTDEQVRAVFESMELSADRIELTCPFLLLQGDSDPMVSLEDGERLLDQVPSPDKHMVLFERGEHVINRYPADKHHVTRTWLRDRIDRAPRPSE</sequence>
<dbReference type="AlphaFoldDB" id="A0A1B1KH42"/>
<dbReference type="Proteomes" id="UP000186108">
    <property type="component" value="Plasmid pR1CP1"/>
</dbReference>
<dbReference type="InterPro" id="IPR029058">
    <property type="entry name" value="AB_hydrolase_fold"/>
</dbReference>
<feature type="domain" description="Serine aminopeptidase S33" evidence="3">
    <location>
        <begin position="165"/>
        <end position="288"/>
    </location>
</feature>
<dbReference type="PANTHER" id="PTHR22946:SF9">
    <property type="entry name" value="POLYKETIDE TRANSFERASE AF380"/>
    <property type="match status" value="1"/>
</dbReference>
<reference evidence="4 5" key="1">
    <citation type="submission" date="2014-07" db="EMBL/GenBank/DDBJ databases">
        <authorList>
            <person name="Zhang J.E."/>
            <person name="Yang H."/>
            <person name="Guo J."/>
            <person name="Deng Z."/>
            <person name="Luo H."/>
            <person name="Luo M."/>
            <person name="Zhao B."/>
        </authorList>
    </citation>
    <scope>NUCLEOTIDE SEQUENCE [LARGE SCALE GENOMIC DNA]</scope>
    <source>
        <strain evidence="4 5">1CP</strain>
        <plasmid evidence="5">Plasmid pr1cp1</plasmid>
    </source>
</reference>
<keyword evidence="2" id="KW-0378">Hydrolase</keyword>
<evidence type="ECO:0000256" key="2">
    <source>
        <dbReference type="ARBA" id="ARBA00022801"/>
    </source>
</evidence>
<dbReference type="GO" id="GO:0052689">
    <property type="term" value="F:carboxylic ester hydrolase activity"/>
    <property type="evidence" value="ECO:0007669"/>
    <property type="project" value="UniProtKB-ARBA"/>
</dbReference>
<name>A0A1B1KH42_RHOOP</name>
<evidence type="ECO:0000313" key="5">
    <source>
        <dbReference type="Proteomes" id="UP000186108"/>
    </source>
</evidence>
<dbReference type="EMBL" id="CP009112">
    <property type="protein sequence ID" value="ANS31926.1"/>
    <property type="molecule type" value="Genomic_DNA"/>
</dbReference>
<keyword evidence="4" id="KW-0614">Plasmid</keyword>
<dbReference type="Gene3D" id="1.20.1440.110">
    <property type="entry name" value="acylaminoacyl peptidase"/>
    <property type="match status" value="1"/>
</dbReference>
<dbReference type="PANTHER" id="PTHR22946">
    <property type="entry name" value="DIENELACTONE HYDROLASE DOMAIN-CONTAINING PROTEIN-RELATED"/>
    <property type="match status" value="1"/>
</dbReference>
<dbReference type="PATRIC" id="fig|37919.13.peg.7713"/>
<gene>
    <name evidence="4" type="ORF">R1CP_36600</name>
</gene>
<dbReference type="InterPro" id="IPR022742">
    <property type="entry name" value="Hydrolase_4"/>
</dbReference>
<geneLocation type="plasmid" evidence="5">
    <name>pr1cp1</name>
</geneLocation>
<organism evidence="4 5">
    <name type="scientific">Rhodococcus opacus</name>
    <name type="common">Nocardia opaca</name>
    <dbReference type="NCBI Taxonomy" id="37919"/>
    <lineage>
        <taxon>Bacteria</taxon>
        <taxon>Bacillati</taxon>
        <taxon>Actinomycetota</taxon>
        <taxon>Actinomycetes</taxon>
        <taxon>Mycobacteriales</taxon>
        <taxon>Nocardiaceae</taxon>
        <taxon>Rhodococcus</taxon>
    </lineage>
</organism>
<protein>
    <recommendedName>
        <fullName evidence="3">Serine aminopeptidase S33 domain-containing protein</fullName>
    </recommendedName>
</protein>
<dbReference type="Gene3D" id="3.40.50.1820">
    <property type="entry name" value="alpha/beta hydrolase"/>
    <property type="match status" value="1"/>
</dbReference>